<comment type="caution">
    <text evidence="2">The sequence shown here is derived from an EMBL/GenBank/DDBJ whole genome shotgun (WGS) entry which is preliminary data.</text>
</comment>
<evidence type="ECO:0000313" key="3">
    <source>
        <dbReference type="Proteomes" id="UP000605670"/>
    </source>
</evidence>
<dbReference type="GO" id="GO:0008483">
    <property type="term" value="F:transaminase activity"/>
    <property type="evidence" value="ECO:0007669"/>
    <property type="project" value="UniProtKB-KW"/>
</dbReference>
<dbReference type="RefSeq" id="WP_188432038.1">
    <property type="nucleotide sequence ID" value="NZ_BAABKH010000001.1"/>
</dbReference>
<accession>A0A917BVW2</accession>
<dbReference type="InterPro" id="IPR044992">
    <property type="entry name" value="ChyE-like"/>
</dbReference>
<feature type="domain" description="Glutamine amidotransferase" evidence="1">
    <location>
        <begin position="25"/>
        <end position="187"/>
    </location>
</feature>
<dbReference type="Proteomes" id="UP000605670">
    <property type="component" value="Unassembled WGS sequence"/>
</dbReference>
<evidence type="ECO:0000313" key="2">
    <source>
        <dbReference type="EMBL" id="GGF59498.1"/>
    </source>
</evidence>
<keyword evidence="2" id="KW-0808">Transferase</keyword>
<dbReference type="GO" id="GO:0005829">
    <property type="term" value="C:cytosol"/>
    <property type="evidence" value="ECO:0007669"/>
    <property type="project" value="TreeGrafter"/>
</dbReference>
<organism evidence="2 3">
    <name type="scientific">Ornithinimicrobium tianjinense</name>
    <dbReference type="NCBI Taxonomy" id="1195761"/>
    <lineage>
        <taxon>Bacteria</taxon>
        <taxon>Bacillati</taxon>
        <taxon>Actinomycetota</taxon>
        <taxon>Actinomycetes</taxon>
        <taxon>Micrococcales</taxon>
        <taxon>Ornithinimicrobiaceae</taxon>
        <taxon>Ornithinimicrobium</taxon>
    </lineage>
</organism>
<name>A0A917BVW2_9MICO</name>
<keyword evidence="3" id="KW-1185">Reference proteome</keyword>
<dbReference type="InterPro" id="IPR017926">
    <property type="entry name" value="GATASE"/>
</dbReference>
<dbReference type="EMBL" id="BMEM01000006">
    <property type="protein sequence ID" value="GGF59498.1"/>
    <property type="molecule type" value="Genomic_DNA"/>
</dbReference>
<dbReference type="PANTHER" id="PTHR42695:SF5">
    <property type="entry name" value="GLUTAMINE AMIDOTRANSFERASE YLR126C-RELATED"/>
    <property type="match status" value="1"/>
</dbReference>
<dbReference type="PANTHER" id="PTHR42695">
    <property type="entry name" value="GLUTAMINE AMIDOTRANSFERASE YLR126C-RELATED"/>
    <property type="match status" value="1"/>
</dbReference>
<reference evidence="2" key="2">
    <citation type="submission" date="2020-09" db="EMBL/GenBank/DDBJ databases">
        <authorList>
            <person name="Sun Q."/>
            <person name="Zhou Y."/>
        </authorList>
    </citation>
    <scope>NUCLEOTIDE SEQUENCE</scope>
    <source>
        <strain evidence="2">CGMCC 1.12160</strain>
    </source>
</reference>
<sequence length="234" mass="25140">MASQVRVLVIQHEDDCPVGMIEPWLEEAGVGVDILRAHDGQAVPATLTEHDGLVVLGGEMGAQDDAQHHWLAPTRALIASTVAAGLPFLGVCLGHQLGAVALGGAVRRNPRGPLHRLAPLRLTDEGRTDPLTAHTSADTTVLHWNNDVVVELPPGATLLAEAPDGSVQAARFGPRGWGVQFHPEVDPDIVAGWSPGADRDAELVQIEEFRRRETELHRAWARLVRRFGRVVTGG</sequence>
<evidence type="ECO:0000259" key="1">
    <source>
        <dbReference type="Pfam" id="PF00117"/>
    </source>
</evidence>
<keyword evidence="2" id="KW-0032">Aminotransferase</keyword>
<gene>
    <name evidence="2" type="ORF">GCM10011366_29200</name>
</gene>
<protein>
    <submittedName>
        <fullName evidence="2">Aminotransferase</fullName>
    </submittedName>
</protein>
<dbReference type="CDD" id="cd01741">
    <property type="entry name" value="GATase1_1"/>
    <property type="match status" value="1"/>
</dbReference>
<dbReference type="SUPFAM" id="SSF52317">
    <property type="entry name" value="Class I glutamine amidotransferase-like"/>
    <property type="match status" value="1"/>
</dbReference>
<dbReference type="InterPro" id="IPR029062">
    <property type="entry name" value="Class_I_gatase-like"/>
</dbReference>
<dbReference type="Pfam" id="PF00117">
    <property type="entry name" value="GATase"/>
    <property type="match status" value="1"/>
</dbReference>
<dbReference type="AlphaFoldDB" id="A0A917BVW2"/>
<proteinExistence type="predicted"/>
<reference evidence="2" key="1">
    <citation type="journal article" date="2014" name="Int. J. Syst. Evol. Microbiol.">
        <title>Complete genome sequence of Corynebacterium casei LMG S-19264T (=DSM 44701T), isolated from a smear-ripened cheese.</title>
        <authorList>
            <consortium name="US DOE Joint Genome Institute (JGI-PGF)"/>
            <person name="Walter F."/>
            <person name="Albersmeier A."/>
            <person name="Kalinowski J."/>
            <person name="Ruckert C."/>
        </authorList>
    </citation>
    <scope>NUCLEOTIDE SEQUENCE</scope>
    <source>
        <strain evidence="2">CGMCC 1.12160</strain>
    </source>
</reference>
<dbReference type="Gene3D" id="3.40.50.880">
    <property type="match status" value="1"/>
</dbReference>
<dbReference type="PROSITE" id="PS51273">
    <property type="entry name" value="GATASE_TYPE_1"/>
    <property type="match status" value="1"/>
</dbReference>